<dbReference type="InterPro" id="IPR027417">
    <property type="entry name" value="P-loop_NTPase"/>
</dbReference>
<dbReference type="PROSITE" id="PS00674">
    <property type="entry name" value="AAA"/>
    <property type="match status" value="1"/>
</dbReference>
<evidence type="ECO:0000256" key="1">
    <source>
        <dbReference type="RuleBase" id="RU003651"/>
    </source>
</evidence>
<dbReference type="GO" id="GO:0005524">
    <property type="term" value="F:ATP binding"/>
    <property type="evidence" value="ECO:0007669"/>
    <property type="project" value="UniProtKB-KW"/>
</dbReference>
<keyword evidence="1" id="KW-0067">ATP-binding</keyword>
<dbReference type="STRING" id="3476.A0A2P5ABP5"/>
<proteinExistence type="inferred from homology"/>
<protein>
    <submittedName>
        <fullName evidence="5">Spastin</fullName>
    </submittedName>
</protein>
<dbReference type="OrthoDB" id="27435at2759"/>
<dbReference type="EMBL" id="JXTB01000689">
    <property type="protein sequence ID" value="PON33965.1"/>
    <property type="molecule type" value="Genomic_DNA"/>
</dbReference>
<dbReference type="Proteomes" id="UP000237105">
    <property type="component" value="Unassembled WGS sequence"/>
</dbReference>
<gene>
    <name evidence="5" type="ORF">PanWU01x14_348290</name>
</gene>
<comment type="caution">
    <text evidence="5">The sequence shown here is derived from an EMBL/GenBank/DDBJ whole genome shotgun (WGS) entry which is preliminary data.</text>
</comment>
<feature type="domain" description="AAA ATPase AAA+ lid" evidence="4">
    <location>
        <begin position="81"/>
        <end position="116"/>
    </location>
</feature>
<evidence type="ECO:0000259" key="4">
    <source>
        <dbReference type="Pfam" id="PF17862"/>
    </source>
</evidence>
<dbReference type="AlphaFoldDB" id="A0A2P5ABP5"/>
<dbReference type="GO" id="GO:0016887">
    <property type="term" value="F:ATP hydrolysis activity"/>
    <property type="evidence" value="ECO:0007669"/>
    <property type="project" value="InterPro"/>
</dbReference>
<keyword evidence="6" id="KW-1185">Reference proteome</keyword>
<dbReference type="Gene3D" id="3.40.50.300">
    <property type="entry name" value="P-loop containing nucleotide triphosphate hydrolases"/>
    <property type="match status" value="3"/>
</dbReference>
<name>A0A2P5ABP5_PARAD</name>
<dbReference type="PANTHER" id="PTHR48470:SF1">
    <property type="entry name" value="CELL DIVISION CONTROL PROTEIN 48 C ISOFORM 1"/>
    <property type="match status" value="1"/>
</dbReference>
<feature type="domain" description="ATPase AAA-type core" evidence="3">
    <location>
        <begin position="25"/>
        <end position="56"/>
    </location>
</feature>
<dbReference type="Gene3D" id="1.10.8.60">
    <property type="match status" value="2"/>
</dbReference>
<dbReference type="InterPro" id="IPR041569">
    <property type="entry name" value="AAA_lid_3"/>
</dbReference>
<dbReference type="Pfam" id="PF00004">
    <property type="entry name" value="AAA"/>
    <property type="match status" value="2"/>
</dbReference>
<organism evidence="5 6">
    <name type="scientific">Parasponia andersonii</name>
    <name type="common">Sponia andersonii</name>
    <dbReference type="NCBI Taxonomy" id="3476"/>
    <lineage>
        <taxon>Eukaryota</taxon>
        <taxon>Viridiplantae</taxon>
        <taxon>Streptophyta</taxon>
        <taxon>Embryophyta</taxon>
        <taxon>Tracheophyta</taxon>
        <taxon>Spermatophyta</taxon>
        <taxon>Magnoliopsida</taxon>
        <taxon>eudicotyledons</taxon>
        <taxon>Gunneridae</taxon>
        <taxon>Pentapetalae</taxon>
        <taxon>rosids</taxon>
        <taxon>fabids</taxon>
        <taxon>Rosales</taxon>
        <taxon>Cannabaceae</taxon>
        <taxon>Parasponia</taxon>
    </lineage>
</organism>
<dbReference type="InterPro" id="IPR055278">
    <property type="entry name" value="CDC48c"/>
</dbReference>
<feature type="domain" description="AAA ATPase AAA+ lid" evidence="4">
    <location>
        <begin position="334"/>
        <end position="381"/>
    </location>
</feature>
<reference evidence="6" key="1">
    <citation type="submission" date="2016-06" db="EMBL/GenBank/DDBJ databases">
        <title>Parallel loss of symbiosis genes in relatives of nitrogen-fixing non-legume Parasponia.</title>
        <authorList>
            <person name="Van Velzen R."/>
            <person name="Holmer R."/>
            <person name="Bu F."/>
            <person name="Rutten L."/>
            <person name="Van Zeijl A."/>
            <person name="Liu W."/>
            <person name="Santuari L."/>
            <person name="Cao Q."/>
            <person name="Sharma T."/>
            <person name="Shen D."/>
            <person name="Roswanjaya Y."/>
            <person name="Wardhani T."/>
            <person name="Kalhor M.S."/>
            <person name="Jansen J."/>
            <person name="Van den Hoogen J."/>
            <person name="Gungor B."/>
            <person name="Hartog M."/>
            <person name="Hontelez J."/>
            <person name="Verver J."/>
            <person name="Yang W.-C."/>
            <person name="Schijlen E."/>
            <person name="Repin R."/>
            <person name="Schilthuizen M."/>
            <person name="Schranz E."/>
            <person name="Heidstra R."/>
            <person name="Miyata K."/>
            <person name="Fedorova E."/>
            <person name="Kohlen W."/>
            <person name="Bisseling T."/>
            <person name="Smit S."/>
            <person name="Geurts R."/>
        </authorList>
    </citation>
    <scope>NUCLEOTIDE SEQUENCE [LARGE SCALE GENOMIC DNA]</scope>
    <source>
        <strain evidence="6">cv. WU1-14</strain>
    </source>
</reference>
<feature type="compositionally biased region" description="Basic and acidic residues" evidence="2">
    <location>
        <begin position="1"/>
        <end position="16"/>
    </location>
</feature>
<dbReference type="Pfam" id="PF17862">
    <property type="entry name" value="AAA_lid_3"/>
    <property type="match status" value="2"/>
</dbReference>
<dbReference type="InterPro" id="IPR003959">
    <property type="entry name" value="ATPase_AAA_core"/>
</dbReference>
<feature type="domain" description="ATPase AAA-type core" evidence="3">
    <location>
        <begin position="216"/>
        <end position="279"/>
    </location>
</feature>
<feature type="region of interest" description="Disordered" evidence="2">
    <location>
        <begin position="1"/>
        <end position="21"/>
    </location>
</feature>
<comment type="similarity">
    <text evidence="1">Belongs to the AAA ATPase family.</text>
</comment>
<dbReference type="PANTHER" id="PTHR48470">
    <property type="entry name" value="CELL DIVISION CONTROL PROTEIN 48 C ISOFORM 1"/>
    <property type="match status" value="1"/>
</dbReference>
<keyword evidence="1" id="KW-0547">Nucleotide-binding</keyword>
<evidence type="ECO:0000313" key="5">
    <source>
        <dbReference type="EMBL" id="PON33965.1"/>
    </source>
</evidence>
<dbReference type="InterPro" id="IPR003960">
    <property type="entry name" value="ATPase_AAA_CS"/>
</dbReference>
<evidence type="ECO:0000256" key="2">
    <source>
        <dbReference type="SAM" id="MobiDB-lite"/>
    </source>
</evidence>
<accession>A0A2P5ABP5</accession>
<sequence length="388" mass="43496">MDECHRLVKPTHENSESKSPYGTQGGYVLVIGATNRPHDIDPALRRPGRFAKEIVLGVPDEKARAQILSVLAKRPRLDDSFDLLKIARSTPGFVGADLESLGNEAGTLAMARITDERESKLSANFEDEELSEELWNESWPPEDLENLSITMADLEQFAWFKPPQQERDFSDIPDVKWENVGGLDLLRHEFDKYIIRTIKYPEEYEEFKVKLETEFLLYGPPGFGKTLRVKAVANEAGANFIHIKGPELLNKYVGESKLEVGRLFRHAGTFSPCRVFFDDNIIIDLLQLCVFIRSDVIDNALLRSGRFCKCLYVPLPSPGERGLILKALMKNYPVDLNAVGRMEACDNFSGADLAALANEAGIVAGADKTNCTRTIKMTHFELASTKRS</sequence>
<evidence type="ECO:0000259" key="3">
    <source>
        <dbReference type="Pfam" id="PF00004"/>
    </source>
</evidence>
<evidence type="ECO:0000313" key="6">
    <source>
        <dbReference type="Proteomes" id="UP000237105"/>
    </source>
</evidence>
<dbReference type="SUPFAM" id="SSF52540">
    <property type="entry name" value="P-loop containing nucleoside triphosphate hydrolases"/>
    <property type="match status" value="2"/>
</dbReference>